<comment type="similarity">
    <text evidence="2">Belongs to the CEP162 family.</text>
</comment>
<dbReference type="Proteomes" id="UP000502823">
    <property type="component" value="Unassembled WGS sequence"/>
</dbReference>
<dbReference type="PANTHER" id="PTHR34031">
    <property type="entry name" value="CENTROSOMAL PROTEIN OF 162 KDA"/>
    <property type="match status" value="1"/>
</dbReference>
<feature type="region of interest" description="Disordered" evidence="10">
    <location>
        <begin position="272"/>
        <end position="294"/>
    </location>
</feature>
<proteinExistence type="inferred from homology"/>
<dbReference type="EMBL" id="BLKM01012990">
    <property type="protein sequence ID" value="GFG38445.1"/>
    <property type="molecule type" value="Genomic_DNA"/>
</dbReference>
<evidence type="ECO:0000256" key="2">
    <source>
        <dbReference type="ARBA" id="ARBA00009485"/>
    </source>
</evidence>
<feature type="region of interest" description="Disordered" evidence="10">
    <location>
        <begin position="1074"/>
        <end position="1096"/>
    </location>
</feature>
<dbReference type="GO" id="GO:0005814">
    <property type="term" value="C:centriole"/>
    <property type="evidence" value="ECO:0007669"/>
    <property type="project" value="UniProtKB-SubCell"/>
</dbReference>
<feature type="region of interest" description="Disordered" evidence="10">
    <location>
        <begin position="36"/>
        <end position="57"/>
    </location>
</feature>
<keyword evidence="4" id="KW-0963">Cytoplasm</keyword>
<feature type="coiled-coil region" evidence="9">
    <location>
        <begin position="1245"/>
        <end position="1314"/>
    </location>
</feature>
<feature type="coiled-coil region" evidence="9">
    <location>
        <begin position="939"/>
        <end position="966"/>
    </location>
</feature>
<evidence type="ECO:0000256" key="4">
    <source>
        <dbReference type="ARBA" id="ARBA00022490"/>
    </source>
</evidence>
<protein>
    <recommendedName>
        <fullName evidence="3">Centrosomal protein of 162 kDa</fullName>
    </recommendedName>
</protein>
<evidence type="ECO:0000313" key="12">
    <source>
        <dbReference type="Proteomes" id="UP000502823"/>
    </source>
</evidence>
<evidence type="ECO:0000256" key="6">
    <source>
        <dbReference type="ARBA" id="ARBA00022794"/>
    </source>
</evidence>
<gene>
    <name evidence="11" type="ORF">Cfor_02479</name>
</gene>
<feature type="compositionally biased region" description="Polar residues" evidence="10">
    <location>
        <begin position="1131"/>
        <end position="1142"/>
    </location>
</feature>
<feature type="compositionally biased region" description="Basic and acidic residues" evidence="10">
    <location>
        <begin position="1074"/>
        <end position="1088"/>
    </location>
</feature>
<feature type="compositionally biased region" description="Polar residues" evidence="10">
    <location>
        <begin position="272"/>
        <end position="283"/>
    </location>
</feature>
<feature type="compositionally biased region" description="Polar residues" evidence="10">
    <location>
        <begin position="41"/>
        <end position="54"/>
    </location>
</feature>
<accession>A0A6L2Q6N1</accession>
<dbReference type="OrthoDB" id="2157184at2759"/>
<comment type="caution">
    <text evidence="11">The sequence shown here is derived from an EMBL/GenBank/DDBJ whole genome shotgun (WGS) entry which is preliminary data.</text>
</comment>
<evidence type="ECO:0000256" key="5">
    <source>
        <dbReference type="ARBA" id="ARBA00022701"/>
    </source>
</evidence>
<evidence type="ECO:0000313" key="11">
    <source>
        <dbReference type="EMBL" id="GFG38445.1"/>
    </source>
</evidence>
<organism evidence="11 12">
    <name type="scientific">Coptotermes formosanus</name>
    <name type="common">Formosan subterranean termite</name>
    <dbReference type="NCBI Taxonomy" id="36987"/>
    <lineage>
        <taxon>Eukaryota</taxon>
        <taxon>Metazoa</taxon>
        <taxon>Ecdysozoa</taxon>
        <taxon>Arthropoda</taxon>
        <taxon>Hexapoda</taxon>
        <taxon>Insecta</taxon>
        <taxon>Pterygota</taxon>
        <taxon>Neoptera</taxon>
        <taxon>Polyneoptera</taxon>
        <taxon>Dictyoptera</taxon>
        <taxon>Blattodea</taxon>
        <taxon>Blattoidea</taxon>
        <taxon>Termitoidae</taxon>
        <taxon>Rhinotermitidae</taxon>
        <taxon>Coptotermes</taxon>
    </lineage>
</organism>
<feature type="region of interest" description="Disordered" evidence="10">
    <location>
        <begin position="387"/>
        <end position="417"/>
    </location>
</feature>
<feature type="region of interest" description="Disordered" evidence="10">
    <location>
        <begin position="1001"/>
        <end position="1020"/>
    </location>
</feature>
<keyword evidence="8" id="KW-0206">Cytoskeleton</keyword>
<reference evidence="12" key="1">
    <citation type="submission" date="2020-01" db="EMBL/GenBank/DDBJ databases">
        <title>Draft genome sequence of the Termite Coptotermes fromosanus.</title>
        <authorList>
            <person name="Itakura S."/>
            <person name="Yosikawa Y."/>
            <person name="Umezawa K."/>
        </authorList>
    </citation>
    <scope>NUCLEOTIDE SEQUENCE [LARGE SCALE GENOMIC DNA]</scope>
</reference>
<feature type="region of interest" description="Disordered" evidence="10">
    <location>
        <begin position="1131"/>
        <end position="1155"/>
    </location>
</feature>
<sequence length="1385" mass="156146">MNFSFRKQQILNVKDVKPAQYKKSVTLCTHQQKYRDLPLSTGESPDTNSSSGQEANLKEELPVPRKFWWMKERSQAETTHAEVASSRTSFSEASGDSPQMAGGYVAIPPTIRNVNVTEIPVTASPDISSSMAEFLEKEKLCKELSSSISEIDSPEMDLEFPCDDVTDEEIGSIMEQLSQLAGTADDTAANKSVEEILKEAVQLMRETSHSFSGLGDHSELLISPVEEGLGVRGATVNPVPASQASKKTDSKRFITEGKVKDGLINISGAHTTSTSRKVTNKTGSGKAGDNGEWLRSSRLGSTMVTGRRAGSGLGMKEISGVKFHDLKQVPCSGTHAEVGARTSDGGTKVGSVIDTKSAKHLGSYSDSVTKKKDLLKKEKTVTFEDGLSLFPESPRNSSKKQENVIQTSSPKLQQEENISKGRLVKASKENDDLHVLENVTQQQGVKGGLSVRKEKCGDHLTKVLLVSPPLIQHGDIMGTPEAVFQLIDSEVRSEVVAALQESEKSSSQVSDHSSLNIRKEIDERLVHSDTTRSTMVDSSDVGTSFPRKSLSLILEESSVSEFPVRVEKLKKDASTMTGELRGRQSNDRCVQVTDNSMAERVASLEKELLQKRSTSLELKSRSKLESEKQKHRKELDELKCKHEEEMFTLKKDQYVLNAKITDLKKQLESRVLDETVGNGHIHDCAVREHQITLLETELQQQEQLMLGYQRENDKLCQAMKQLKEELKTKEQAFATERQRMLSVQQGQEVERLIESLKDKDETIVQLQIEVQSLWDKNNILEQNAEELKLSTAALQAEVEKHKHVVVSAGEPALKVMPPNQEVLHVQEELTKRELELKKIRKEFQSTQKEMATAQAEVTDYKFKVGTLETKVLELQTLLTKERAQTQALNLKTEEDKRKIQDLNRQVKEMERILKRNHPNSISALILAANSEGGDPSPRFQYLEKRVQQLEQELAQSETDAQASISDMQDKFQAMKLRYEKHTSDLELQLASAKHQAHMWRQAAENKAEEQPLHETKPSKRTAAPPMVIAVGAPPANALAVREDAHLLATIRGLKQELAAKDKELVKIRRDLDESAKTNRRLQKERERQLGVGVAPRPPAVKDSEECIIVTTLVTSRKSDCDVAGAAVEQLNETGRQSGNQVYDPSRFKPSPPDRQEDIKRLEEENGMLREKLSHLEEDYYSLQEKRLQDVSVTVLLLKLNYRSLQAECLQDVSTASLDHMARHSNSRIAELQGQLSTQQIIIGHLKDRLKQLHEYREEIEMLKAERDHLEKGNMDLMKRVSDLQNMRTPEMLEYEVLQEKLSELECRHETREQKLQMIVRDLLRRNAEQRAFSGEDRNATSMREKLLNKNRQLCFYRAEMDRILEMLQEFSRHQKCGSKLKLAPD</sequence>
<feature type="compositionally biased region" description="Basic and acidic residues" evidence="10">
    <location>
        <begin position="1003"/>
        <end position="1017"/>
    </location>
</feature>
<evidence type="ECO:0000256" key="8">
    <source>
        <dbReference type="ARBA" id="ARBA00023212"/>
    </source>
</evidence>
<feature type="coiled-coil region" evidence="9">
    <location>
        <begin position="885"/>
        <end position="912"/>
    </location>
</feature>
<dbReference type="PANTHER" id="PTHR34031:SF1">
    <property type="entry name" value="CENTROSOMAL PROTEIN OF 162 KDA"/>
    <property type="match status" value="1"/>
</dbReference>
<feature type="compositionally biased region" description="Polar residues" evidence="10">
    <location>
        <begin position="85"/>
        <end position="97"/>
    </location>
</feature>
<keyword evidence="5" id="KW-0493">Microtubule</keyword>
<name>A0A6L2Q6N1_COPFO</name>
<feature type="region of interest" description="Disordered" evidence="10">
    <location>
        <begin position="79"/>
        <end position="101"/>
    </location>
</feature>
<dbReference type="InParanoid" id="A0A6L2Q6N1"/>
<evidence type="ECO:0000256" key="7">
    <source>
        <dbReference type="ARBA" id="ARBA00023054"/>
    </source>
</evidence>
<dbReference type="GO" id="GO:0060271">
    <property type="term" value="P:cilium assembly"/>
    <property type="evidence" value="ECO:0007669"/>
    <property type="project" value="TreeGrafter"/>
</dbReference>
<feature type="coiled-coil region" evidence="9">
    <location>
        <begin position="691"/>
        <end position="797"/>
    </location>
</feature>
<feature type="coiled-coil region" evidence="9">
    <location>
        <begin position="829"/>
        <end position="856"/>
    </location>
</feature>
<keyword evidence="7 9" id="KW-0175">Coiled coil</keyword>
<dbReference type="GO" id="GO:0005879">
    <property type="term" value="C:axonemal microtubule"/>
    <property type="evidence" value="ECO:0007669"/>
    <property type="project" value="TreeGrafter"/>
</dbReference>
<evidence type="ECO:0000256" key="3">
    <source>
        <dbReference type="ARBA" id="ARBA00021406"/>
    </source>
</evidence>
<keyword evidence="6" id="KW-0970">Cilium biogenesis/degradation</keyword>
<dbReference type="InterPro" id="IPR038774">
    <property type="entry name" value="CEP162-like"/>
</dbReference>
<comment type="subcellular location">
    <subcellularLocation>
        <location evidence="1">Cytoplasm</location>
        <location evidence="1">Cytoskeleton</location>
        <location evidence="1">Microtubule organizing center</location>
        <location evidence="1">Centrosome</location>
        <location evidence="1">Centriole</location>
    </subcellularLocation>
</comment>
<keyword evidence="12" id="KW-1185">Reference proteome</keyword>
<feature type="compositionally biased region" description="Polar residues" evidence="10">
    <location>
        <begin position="403"/>
        <end position="412"/>
    </location>
</feature>
<evidence type="ECO:0000256" key="1">
    <source>
        <dbReference type="ARBA" id="ARBA00004114"/>
    </source>
</evidence>
<evidence type="ECO:0000256" key="10">
    <source>
        <dbReference type="SAM" id="MobiDB-lite"/>
    </source>
</evidence>
<evidence type="ECO:0000256" key="9">
    <source>
        <dbReference type="SAM" id="Coils"/>
    </source>
</evidence>